<evidence type="ECO:0000313" key="1">
    <source>
        <dbReference type="EMBL" id="PRM99871.1"/>
    </source>
</evidence>
<dbReference type="Proteomes" id="UP000238811">
    <property type="component" value="Unassembled WGS sequence"/>
</dbReference>
<comment type="caution">
    <text evidence="1">The sequence shown here is derived from an EMBL/GenBank/DDBJ whole genome shotgun (WGS) entry which is preliminary data.</text>
</comment>
<reference evidence="1 2" key="1">
    <citation type="submission" date="2017-09" db="EMBL/GenBank/DDBJ databases">
        <title>Reassesment of A. cryaerophilus.</title>
        <authorList>
            <person name="Perez-Cataluna A."/>
            <person name="Collado L."/>
            <person name="Salgado O."/>
            <person name="Lefinanco V."/>
            <person name="Figueras M.J."/>
        </authorList>
    </citation>
    <scope>NUCLEOTIDE SEQUENCE [LARGE SCALE GENOMIC DNA]</scope>
    <source>
        <strain evidence="1 2">LMG 10229</strain>
    </source>
</reference>
<organism evidence="1 2">
    <name type="scientific">Aliarcobacter cryaerophilus</name>
    <dbReference type="NCBI Taxonomy" id="28198"/>
    <lineage>
        <taxon>Bacteria</taxon>
        <taxon>Pseudomonadati</taxon>
        <taxon>Campylobacterota</taxon>
        <taxon>Epsilonproteobacteria</taxon>
        <taxon>Campylobacterales</taxon>
        <taxon>Arcobacteraceae</taxon>
        <taxon>Aliarcobacter</taxon>
    </lineage>
</organism>
<evidence type="ECO:0000313" key="2">
    <source>
        <dbReference type="Proteomes" id="UP000238811"/>
    </source>
</evidence>
<dbReference type="EMBL" id="NXGD01000011">
    <property type="protein sequence ID" value="PRM99871.1"/>
    <property type="molecule type" value="Genomic_DNA"/>
</dbReference>
<proteinExistence type="predicted"/>
<dbReference type="AlphaFoldDB" id="A0A2S9TM14"/>
<protein>
    <submittedName>
        <fullName evidence="1">Uncharacterized protein</fullName>
    </submittedName>
</protein>
<sequence>MFSRLLKDKLKVIKKNGEIIEQIQGSVQKNKIYIMRGDILIEKDDIIERVMSNGGIENFQVINPNFNEAQNGISSHYQLEVVNSNNIKELKSQNNHSNNIYNNINVTNAGIISTGSNSTNIYNENNINKLIEEIKKLNLKDEKQIISDLEVSKTDKEKAKITLGSLLSRGSEVSGITSLIIEILSKINT</sequence>
<name>A0A2S9TM14_9BACT</name>
<dbReference type="RefSeq" id="WP_105914111.1">
    <property type="nucleotide sequence ID" value="NZ_JAMXDY010000001.1"/>
</dbReference>
<gene>
    <name evidence="1" type="ORF">CJ668_09665</name>
</gene>
<accession>A0A2S9TM14</accession>